<evidence type="ECO:0000313" key="3">
    <source>
        <dbReference type="Proteomes" id="UP001264980"/>
    </source>
</evidence>
<proteinExistence type="predicted"/>
<accession>A0ABU1QT15</accession>
<dbReference type="Proteomes" id="UP001264980">
    <property type="component" value="Unassembled WGS sequence"/>
</dbReference>
<keyword evidence="3" id="KW-1185">Reference proteome</keyword>
<evidence type="ECO:0008006" key="4">
    <source>
        <dbReference type="Google" id="ProtNLM"/>
    </source>
</evidence>
<sequence length="224" mass="25579">MKKLFLLLLPGMVFLAGSAEAQLQKGTKYWGGTISFNGTLNHNQDKFDKDNVSKTRRPIISPEAQLGWFVSDKTMLGVGLRYSIQQEKTIYEPSGHKSSTLSQSLQLLPFVRQYYGLGNRWALFIHGELAPNYSWWKSKSEDVTTITTKRDLWQYGLAVKPGVVYTFPNKKWSVEAYTNFLSLSFNYMPIPEDNGRQFTVDSGFGTGFPSYFSLRIARYLQPKN</sequence>
<name>A0ABU1QT15_9BACT</name>
<comment type="caution">
    <text evidence="2">The sequence shown here is derived from an EMBL/GenBank/DDBJ whole genome shotgun (WGS) entry which is preliminary data.</text>
</comment>
<reference evidence="2 3" key="1">
    <citation type="submission" date="2023-07" db="EMBL/GenBank/DDBJ databases">
        <title>Sorghum-associated microbial communities from plants grown in Nebraska, USA.</title>
        <authorList>
            <person name="Schachtman D."/>
        </authorList>
    </citation>
    <scope>NUCLEOTIDE SEQUENCE [LARGE SCALE GENOMIC DNA]</scope>
    <source>
        <strain evidence="2 3">BE57</strain>
    </source>
</reference>
<gene>
    <name evidence="2" type="ORF">J2W84_000937</name>
</gene>
<dbReference type="EMBL" id="JAVDTI010000001">
    <property type="protein sequence ID" value="MDR6803900.1"/>
    <property type="molecule type" value="Genomic_DNA"/>
</dbReference>
<evidence type="ECO:0000256" key="1">
    <source>
        <dbReference type="SAM" id="SignalP"/>
    </source>
</evidence>
<organism evidence="2 3">
    <name type="scientific">Dyadobacter fermentans</name>
    <dbReference type="NCBI Taxonomy" id="94254"/>
    <lineage>
        <taxon>Bacteria</taxon>
        <taxon>Pseudomonadati</taxon>
        <taxon>Bacteroidota</taxon>
        <taxon>Cytophagia</taxon>
        <taxon>Cytophagales</taxon>
        <taxon>Spirosomataceae</taxon>
        <taxon>Dyadobacter</taxon>
    </lineage>
</organism>
<feature type="chain" id="PRO_5045763470" description="Outer membrane protein beta-barrel domain-containing protein" evidence="1">
    <location>
        <begin position="22"/>
        <end position="224"/>
    </location>
</feature>
<feature type="signal peptide" evidence="1">
    <location>
        <begin position="1"/>
        <end position="21"/>
    </location>
</feature>
<evidence type="ECO:0000313" key="2">
    <source>
        <dbReference type="EMBL" id="MDR6803900.1"/>
    </source>
</evidence>
<dbReference type="RefSeq" id="WP_309981285.1">
    <property type="nucleotide sequence ID" value="NZ_JAVDTI010000001.1"/>
</dbReference>
<protein>
    <recommendedName>
        <fullName evidence="4">Outer membrane protein beta-barrel domain-containing protein</fullName>
    </recommendedName>
</protein>
<keyword evidence="1" id="KW-0732">Signal</keyword>